<dbReference type="Proteomes" id="UP000799767">
    <property type="component" value="Unassembled WGS sequence"/>
</dbReference>
<dbReference type="RefSeq" id="XP_033593596.1">
    <property type="nucleotide sequence ID" value="XM_033736297.1"/>
</dbReference>
<sequence length="225" mass="24174">MCIPTTASSLTGTALASDSIPDCVPSDDLSQAAYKYASQLLHPAILNHSIRVFLYAKEVAVREASEWSKIDRLPLLFTASIMHDVGTTDAHNGAQRFEVEGADAAVAVMRDSGTNASEQDMHDVWVAIAIHTSPGIAERISPLARLVRIGVSVDFKRSPHLEGLSSVVQETEGTFPRAEIEKVLGDAVVEQAMRQPAKAPAASWPGIMLRSAKENPGWTGVNQAF</sequence>
<protein>
    <recommendedName>
        <fullName evidence="1">HD domain-containing protein</fullName>
    </recommendedName>
</protein>
<evidence type="ECO:0000259" key="1">
    <source>
        <dbReference type="Pfam" id="PF01966"/>
    </source>
</evidence>
<dbReference type="InterPro" id="IPR003607">
    <property type="entry name" value="HD/PDEase_dom"/>
</dbReference>
<dbReference type="PANTHER" id="PTHR35569:SF1">
    <property type="entry name" value="CYANAMIDE HYDRATASE DDI2-RELATED"/>
    <property type="match status" value="1"/>
</dbReference>
<reference evidence="2" key="1">
    <citation type="journal article" date="2020" name="Stud. Mycol.">
        <title>101 Dothideomycetes genomes: a test case for predicting lifestyles and emergence of pathogens.</title>
        <authorList>
            <person name="Haridas S."/>
            <person name="Albert R."/>
            <person name="Binder M."/>
            <person name="Bloem J."/>
            <person name="Labutti K."/>
            <person name="Salamov A."/>
            <person name="Andreopoulos B."/>
            <person name="Baker S."/>
            <person name="Barry K."/>
            <person name="Bills G."/>
            <person name="Bluhm B."/>
            <person name="Cannon C."/>
            <person name="Castanera R."/>
            <person name="Culley D."/>
            <person name="Daum C."/>
            <person name="Ezra D."/>
            <person name="Gonzalez J."/>
            <person name="Henrissat B."/>
            <person name="Kuo A."/>
            <person name="Liang C."/>
            <person name="Lipzen A."/>
            <person name="Lutzoni F."/>
            <person name="Magnuson J."/>
            <person name="Mondo S."/>
            <person name="Nolan M."/>
            <person name="Ohm R."/>
            <person name="Pangilinan J."/>
            <person name="Park H.-J."/>
            <person name="Ramirez L."/>
            <person name="Alfaro M."/>
            <person name="Sun H."/>
            <person name="Tritt A."/>
            <person name="Yoshinaga Y."/>
            <person name="Zwiers L.-H."/>
            <person name="Turgeon B."/>
            <person name="Goodwin S."/>
            <person name="Spatafora J."/>
            <person name="Crous P."/>
            <person name="Grigoriev I."/>
        </authorList>
    </citation>
    <scope>NUCLEOTIDE SEQUENCE</scope>
    <source>
        <strain evidence="2">CBS 113389</strain>
    </source>
</reference>
<evidence type="ECO:0000313" key="2">
    <source>
        <dbReference type="EMBL" id="KAF2487027.1"/>
    </source>
</evidence>
<feature type="domain" description="HD" evidence="1">
    <location>
        <begin position="46"/>
        <end position="149"/>
    </location>
</feature>
<dbReference type="EMBL" id="MU001631">
    <property type="protein sequence ID" value="KAF2487027.1"/>
    <property type="molecule type" value="Genomic_DNA"/>
</dbReference>
<dbReference type="InterPro" id="IPR006674">
    <property type="entry name" value="HD_domain"/>
</dbReference>
<evidence type="ECO:0000313" key="3">
    <source>
        <dbReference type="Proteomes" id="UP000799767"/>
    </source>
</evidence>
<keyword evidence="3" id="KW-1185">Reference proteome</keyword>
<dbReference type="CDD" id="cd00077">
    <property type="entry name" value="HDc"/>
    <property type="match status" value="1"/>
</dbReference>
<organism evidence="2 3">
    <name type="scientific">Neohortaea acidophila</name>
    <dbReference type="NCBI Taxonomy" id="245834"/>
    <lineage>
        <taxon>Eukaryota</taxon>
        <taxon>Fungi</taxon>
        <taxon>Dikarya</taxon>
        <taxon>Ascomycota</taxon>
        <taxon>Pezizomycotina</taxon>
        <taxon>Dothideomycetes</taxon>
        <taxon>Dothideomycetidae</taxon>
        <taxon>Mycosphaerellales</taxon>
        <taxon>Teratosphaeriaceae</taxon>
        <taxon>Neohortaea</taxon>
    </lineage>
</organism>
<dbReference type="Gene3D" id="1.10.3210.10">
    <property type="entry name" value="Hypothetical protein af1432"/>
    <property type="match status" value="1"/>
</dbReference>
<dbReference type="SUPFAM" id="SSF109604">
    <property type="entry name" value="HD-domain/PDEase-like"/>
    <property type="match status" value="1"/>
</dbReference>
<dbReference type="GeneID" id="54477299"/>
<dbReference type="PANTHER" id="PTHR35569">
    <property type="entry name" value="CYANAMIDE HYDRATASE DDI2-RELATED"/>
    <property type="match status" value="1"/>
</dbReference>
<gene>
    <name evidence="2" type="ORF">BDY17DRAFT_319596</name>
</gene>
<name>A0A6A6Q6K3_9PEZI</name>
<dbReference type="AlphaFoldDB" id="A0A6A6Q6K3"/>
<dbReference type="OrthoDB" id="2378324at2759"/>
<accession>A0A6A6Q6K3</accession>
<proteinExistence type="predicted"/>
<dbReference type="Pfam" id="PF01966">
    <property type="entry name" value="HD"/>
    <property type="match status" value="1"/>
</dbReference>